<dbReference type="Proteomes" id="UP001431209">
    <property type="component" value="Unassembled WGS sequence"/>
</dbReference>
<protein>
    <submittedName>
        <fullName evidence="1">Uncharacterized protein</fullName>
    </submittedName>
</protein>
<evidence type="ECO:0000313" key="2">
    <source>
        <dbReference type="Proteomes" id="UP001431209"/>
    </source>
</evidence>
<gene>
    <name evidence="1" type="ORF">AKO1_008840</name>
</gene>
<accession>A0AAW2ZH54</accession>
<comment type="caution">
    <text evidence="1">The sequence shown here is derived from an EMBL/GenBank/DDBJ whole genome shotgun (WGS) entry which is preliminary data.</text>
</comment>
<proteinExistence type="predicted"/>
<organism evidence="1 2">
    <name type="scientific">Acrasis kona</name>
    <dbReference type="NCBI Taxonomy" id="1008807"/>
    <lineage>
        <taxon>Eukaryota</taxon>
        <taxon>Discoba</taxon>
        <taxon>Heterolobosea</taxon>
        <taxon>Tetramitia</taxon>
        <taxon>Eutetramitia</taxon>
        <taxon>Acrasidae</taxon>
        <taxon>Acrasis</taxon>
    </lineage>
</organism>
<reference evidence="1 2" key="1">
    <citation type="submission" date="2024-03" db="EMBL/GenBank/DDBJ databases">
        <title>The Acrasis kona genome and developmental transcriptomes reveal deep origins of eukaryotic multicellular pathways.</title>
        <authorList>
            <person name="Sheikh S."/>
            <person name="Fu C.-J."/>
            <person name="Brown M.W."/>
            <person name="Baldauf S.L."/>
        </authorList>
    </citation>
    <scope>NUCLEOTIDE SEQUENCE [LARGE SCALE GENOMIC DNA]</scope>
    <source>
        <strain evidence="1 2">ATCC MYA-3509</strain>
    </source>
</reference>
<dbReference type="EMBL" id="JAOPGA020001460">
    <property type="protein sequence ID" value="KAL0488664.1"/>
    <property type="molecule type" value="Genomic_DNA"/>
</dbReference>
<dbReference type="AlphaFoldDB" id="A0AAW2ZH54"/>
<keyword evidence="2" id="KW-1185">Reference proteome</keyword>
<evidence type="ECO:0000313" key="1">
    <source>
        <dbReference type="EMBL" id="KAL0488664.1"/>
    </source>
</evidence>
<name>A0AAW2ZH54_9EUKA</name>
<sequence length="272" mass="31503">MHIPVKLEPLKINECLKNHEHTNPSTKFDLYGGKNHCQYEFPDRVILDAMREFEELIDDHVEGTEASGEIKLPGAKKGQSLDDMMKMIEEMAQNDRETGANNFPTAQASTTNILRRGALEERLKWTMEQNRQNGYDSSFLLEENSPTSLNKKKVYLRASEQRYTAMMLREELRIQKLRESKLSRLHKKLTKNKEIRDGAYYVRKPSRIGGGNWLPLDGSSSNSPVVELDFDDNDDDFLEELILNNFEMGTRKFAVPLRPYESKSKYMSPEDF</sequence>